<gene>
    <name evidence="2" type="ORF">C2L65_11900</name>
</gene>
<organism evidence="2 3">
    <name type="scientific">Paraburkholderia terrae</name>
    <dbReference type="NCBI Taxonomy" id="311230"/>
    <lineage>
        <taxon>Bacteria</taxon>
        <taxon>Pseudomonadati</taxon>
        <taxon>Pseudomonadota</taxon>
        <taxon>Betaproteobacteria</taxon>
        <taxon>Burkholderiales</taxon>
        <taxon>Burkholderiaceae</taxon>
        <taxon>Paraburkholderia</taxon>
    </lineage>
</organism>
<proteinExistence type="predicted"/>
<feature type="transmembrane region" description="Helical" evidence="1">
    <location>
        <begin position="80"/>
        <end position="97"/>
    </location>
</feature>
<reference evidence="2 3" key="1">
    <citation type="submission" date="2018-01" db="EMBL/GenBank/DDBJ databases">
        <title>Species boundaries and ecological features among Paraburkholderia terrae DSMZ17804T, P. hospita DSMZ17164T and P. caribensis DSMZ13236T.</title>
        <authorList>
            <person name="Pratama A.A."/>
        </authorList>
    </citation>
    <scope>NUCLEOTIDE SEQUENCE [LARGE SCALE GENOMIC DNA]</scope>
    <source>
        <strain evidence="2 3">DSM 17804</strain>
    </source>
</reference>
<dbReference type="AlphaFoldDB" id="A0A2I8ELD4"/>
<feature type="transmembrane region" description="Helical" evidence="1">
    <location>
        <begin position="48"/>
        <end position="68"/>
    </location>
</feature>
<dbReference type="InterPro" id="IPR025091">
    <property type="entry name" value="DUF4019"/>
</dbReference>
<dbReference type="EMBL" id="CP026111">
    <property type="protein sequence ID" value="AUT60228.1"/>
    <property type="molecule type" value="Genomic_DNA"/>
</dbReference>
<feature type="transmembrane region" description="Helical" evidence="1">
    <location>
        <begin position="21"/>
        <end position="42"/>
    </location>
</feature>
<dbReference type="Pfam" id="PF13211">
    <property type="entry name" value="DUF4019"/>
    <property type="match status" value="1"/>
</dbReference>
<name>A0A2I8ELD4_9BURK</name>
<protein>
    <submittedName>
        <fullName evidence="2">DUF4019 domain-containing protein</fullName>
    </submittedName>
</protein>
<evidence type="ECO:0000313" key="2">
    <source>
        <dbReference type="EMBL" id="AUT60228.1"/>
    </source>
</evidence>
<keyword evidence="1" id="KW-0472">Membrane</keyword>
<keyword evidence="1" id="KW-1133">Transmembrane helix</keyword>
<evidence type="ECO:0000313" key="3">
    <source>
        <dbReference type="Proteomes" id="UP000243502"/>
    </source>
</evidence>
<dbReference type="Proteomes" id="UP000243502">
    <property type="component" value="Chromosome 1"/>
</dbReference>
<evidence type="ECO:0000256" key="1">
    <source>
        <dbReference type="SAM" id="Phobius"/>
    </source>
</evidence>
<accession>A0A2I8ELD4</accession>
<dbReference type="RefSeq" id="WP_081920896.1">
    <property type="nucleotide sequence ID" value="NZ_CP026111.1"/>
</dbReference>
<dbReference type="KEGG" id="pter:C2L65_11900"/>
<sequence length="239" mass="26225">MKREVSAAEDRIIVGQLKIDLLLCFVFGVIFVSVMLYFATSIPNPSPFSFTVFIVVLALAAAGVGAMLPGTFELRYKKTLRAAGGFAMFCIVLAFSAKIQQTVVHYEEPKEAPEPVALNYLNEVDSENLKGSWDMLDPVARATIARSFDDYKTVYKYRTELGTAESRKFTGTSVAESPSGQPLGLYRNMVFVTKFSKANGCRVEVVVLRATESLKWKPFSHQISPSNVPCAPGEAGTTQ</sequence>
<dbReference type="OrthoDB" id="7193436at2"/>
<keyword evidence="1" id="KW-0812">Transmembrane</keyword>